<protein>
    <submittedName>
        <fullName evidence="1">Uncharacterized protein</fullName>
    </submittedName>
</protein>
<organism evidence="1">
    <name type="scientific">Anguilla anguilla</name>
    <name type="common">European freshwater eel</name>
    <name type="synonym">Muraena anguilla</name>
    <dbReference type="NCBI Taxonomy" id="7936"/>
    <lineage>
        <taxon>Eukaryota</taxon>
        <taxon>Metazoa</taxon>
        <taxon>Chordata</taxon>
        <taxon>Craniata</taxon>
        <taxon>Vertebrata</taxon>
        <taxon>Euteleostomi</taxon>
        <taxon>Actinopterygii</taxon>
        <taxon>Neopterygii</taxon>
        <taxon>Teleostei</taxon>
        <taxon>Anguilliformes</taxon>
        <taxon>Anguillidae</taxon>
        <taxon>Anguilla</taxon>
    </lineage>
</organism>
<sequence>MNSFSIIIGSVKSDSLTMTLSHN</sequence>
<accession>A0A0E9SBZ2</accession>
<proteinExistence type="predicted"/>
<dbReference type="AlphaFoldDB" id="A0A0E9SBZ2"/>
<reference evidence="1" key="2">
    <citation type="journal article" date="2015" name="Fish Shellfish Immunol.">
        <title>Early steps in the European eel (Anguilla anguilla)-Vibrio vulnificus interaction in the gills: Role of the RtxA13 toxin.</title>
        <authorList>
            <person name="Callol A."/>
            <person name="Pajuelo D."/>
            <person name="Ebbesson L."/>
            <person name="Teles M."/>
            <person name="MacKenzie S."/>
            <person name="Amaro C."/>
        </authorList>
    </citation>
    <scope>NUCLEOTIDE SEQUENCE</scope>
</reference>
<evidence type="ECO:0000313" key="1">
    <source>
        <dbReference type="EMBL" id="JAH38904.1"/>
    </source>
</evidence>
<name>A0A0E9SBZ2_ANGAN</name>
<dbReference type="EMBL" id="GBXM01069673">
    <property type="protein sequence ID" value="JAH38904.1"/>
    <property type="molecule type" value="Transcribed_RNA"/>
</dbReference>
<reference evidence="1" key="1">
    <citation type="submission" date="2014-11" db="EMBL/GenBank/DDBJ databases">
        <authorList>
            <person name="Amaro Gonzalez C."/>
        </authorList>
    </citation>
    <scope>NUCLEOTIDE SEQUENCE</scope>
</reference>